<organism evidence="11 12">
    <name type="scientific">Cephalotrichum gorgonifer</name>
    <dbReference type="NCBI Taxonomy" id="2041049"/>
    <lineage>
        <taxon>Eukaryota</taxon>
        <taxon>Fungi</taxon>
        <taxon>Dikarya</taxon>
        <taxon>Ascomycota</taxon>
        <taxon>Pezizomycotina</taxon>
        <taxon>Sordariomycetes</taxon>
        <taxon>Hypocreomycetidae</taxon>
        <taxon>Microascales</taxon>
        <taxon>Microascaceae</taxon>
        <taxon>Cephalotrichum</taxon>
    </lineage>
</organism>
<evidence type="ECO:0000313" key="12">
    <source>
        <dbReference type="Proteomes" id="UP001187682"/>
    </source>
</evidence>
<feature type="signal peptide" evidence="9">
    <location>
        <begin position="1"/>
        <end position="20"/>
    </location>
</feature>
<dbReference type="CDD" id="cd21176">
    <property type="entry name" value="LPMO_auxiliary-like"/>
    <property type="match status" value="1"/>
</dbReference>
<evidence type="ECO:0000256" key="7">
    <source>
        <dbReference type="ARBA" id="ARBA00023288"/>
    </source>
</evidence>
<keyword evidence="7" id="KW-0449">Lipoprotein</keyword>
<dbReference type="PANTHER" id="PTHR34992">
    <property type="entry name" value="HYPHAL ANASTAMOSIS-7 PROTEIN"/>
    <property type="match status" value="1"/>
</dbReference>
<keyword evidence="2" id="KW-1003">Cell membrane</keyword>
<dbReference type="GO" id="GO:0098552">
    <property type="term" value="C:side of membrane"/>
    <property type="evidence" value="ECO:0007669"/>
    <property type="project" value="UniProtKB-KW"/>
</dbReference>
<proteinExistence type="predicted"/>
<dbReference type="GO" id="GO:0005886">
    <property type="term" value="C:plasma membrane"/>
    <property type="evidence" value="ECO:0007669"/>
    <property type="project" value="UniProtKB-SubCell"/>
</dbReference>
<sequence>MTIKNVLLFAGAATAHFGLTFPPWRADTLTSDEETTGYNQRIYPCANVPGDQGPTTDWPIDGGSLTLDLHHNWTYVFLNLGLGSNVTNFNVTLTPQPWNVTGKGDLCVPQLPLDLDVEEGQEASLQAVTVGHDGSALYNCANVRLVKEAKAYGGEECKTADGLSYYVVGEVVDPITSSGEVPEASGQGGENTNGGSNESEGGGSGGSETQGGGGSGAVGARVPAFSALGLAFAFTVETTFDEE</sequence>
<reference evidence="11" key="1">
    <citation type="submission" date="2018-03" db="EMBL/GenBank/DDBJ databases">
        <authorList>
            <person name="Guldener U."/>
        </authorList>
    </citation>
    <scope>NUCLEOTIDE SEQUENCE</scope>
</reference>
<feature type="chain" id="PRO_5042212104" description="Copper acquisition factor BIM1-like domain-containing protein" evidence="9">
    <location>
        <begin position="21"/>
        <end position="243"/>
    </location>
</feature>
<evidence type="ECO:0000259" key="10">
    <source>
        <dbReference type="Pfam" id="PF20238"/>
    </source>
</evidence>
<evidence type="ECO:0000256" key="9">
    <source>
        <dbReference type="SAM" id="SignalP"/>
    </source>
</evidence>
<dbReference type="PANTHER" id="PTHR34992:SF2">
    <property type="entry name" value="COPPER ACQUISITION FACTOR BIM1-LIKE DOMAIN-CONTAINING PROTEIN"/>
    <property type="match status" value="1"/>
</dbReference>
<evidence type="ECO:0000256" key="1">
    <source>
        <dbReference type="ARBA" id="ARBA00004609"/>
    </source>
</evidence>
<keyword evidence="6" id="KW-0325">Glycoprotein</keyword>
<comment type="subcellular location">
    <subcellularLocation>
        <location evidence="1">Cell membrane</location>
        <topology evidence="1">Lipid-anchor</topology>
        <topology evidence="1">GPI-anchor</topology>
    </subcellularLocation>
</comment>
<evidence type="ECO:0000256" key="2">
    <source>
        <dbReference type="ARBA" id="ARBA00022475"/>
    </source>
</evidence>
<keyword evidence="3" id="KW-0336">GPI-anchor</keyword>
<accession>A0AAE8MX97</accession>
<feature type="region of interest" description="Disordered" evidence="8">
    <location>
        <begin position="176"/>
        <end position="218"/>
    </location>
</feature>
<evidence type="ECO:0000256" key="3">
    <source>
        <dbReference type="ARBA" id="ARBA00022622"/>
    </source>
</evidence>
<gene>
    <name evidence="11" type="ORF">DNG_05054</name>
</gene>
<keyword evidence="5" id="KW-0472">Membrane</keyword>
<dbReference type="InterPro" id="IPR046936">
    <property type="entry name" value="BIM1-like"/>
</dbReference>
<evidence type="ECO:0000256" key="6">
    <source>
        <dbReference type="ARBA" id="ARBA00023180"/>
    </source>
</evidence>
<dbReference type="InterPro" id="IPR046530">
    <property type="entry name" value="BIM1-like_dom"/>
</dbReference>
<keyword evidence="12" id="KW-1185">Reference proteome</keyword>
<comment type="caution">
    <text evidence="11">The sequence shown here is derived from an EMBL/GenBank/DDBJ whole genome shotgun (WGS) entry which is preliminary data.</text>
</comment>
<name>A0AAE8MX97_9PEZI</name>
<keyword evidence="4 9" id="KW-0732">Signal</keyword>
<protein>
    <recommendedName>
        <fullName evidence="10">Copper acquisition factor BIM1-like domain-containing protein</fullName>
    </recommendedName>
</protein>
<evidence type="ECO:0000256" key="5">
    <source>
        <dbReference type="ARBA" id="ARBA00023136"/>
    </source>
</evidence>
<dbReference type="Proteomes" id="UP001187682">
    <property type="component" value="Unassembled WGS sequence"/>
</dbReference>
<evidence type="ECO:0000256" key="8">
    <source>
        <dbReference type="SAM" id="MobiDB-lite"/>
    </source>
</evidence>
<dbReference type="AlphaFoldDB" id="A0AAE8MX97"/>
<evidence type="ECO:0000256" key="4">
    <source>
        <dbReference type="ARBA" id="ARBA00022729"/>
    </source>
</evidence>
<dbReference type="Pfam" id="PF20238">
    <property type="entry name" value="BIM1-like_dom"/>
    <property type="match status" value="1"/>
</dbReference>
<feature type="domain" description="Copper acquisition factor BIM1-like" evidence="10">
    <location>
        <begin position="15"/>
        <end position="161"/>
    </location>
</feature>
<feature type="compositionally biased region" description="Gly residues" evidence="8">
    <location>
        <begin position="200"/>
        <end position="217"/>
    </location>
</feature>
<dbReference type="EMBL" id="ONZQ02000006">
    <property type="protein sequence ID" value="SPO02381.1"/>
    <property type="molecule type" value="Genomic_DNA"/>
</dbReference>
<evidence type="ECO:0000313" key="11">
    <source>
        <dbReference type="EMBL" id="SPO02381.1"/>
    </source>
</evidence>